<dbReference type="AlphaFoldDB" id="A0A6P5T829"/>
<dbReference type="Proteomes" id="UP000515124">
    <property type="component" value="Unplaced"/>
</dbReference>
<dbReference type="KEGG" id="pavi:110764598"/>
<dbReference type="GO" id="GO:0005634">
    <property type="term" value="C:nucleus"/>
    <property type="evidence" value="ECO:0007669"/>
    <property type="project" value="UniProtKB-SubCell"/>
</dbReference>
<evidence type="ECO:0000256" key="2">
    <source>
        <dbReference type="ARBA" id="ARBA00004496"/>
    </source>
</evidence>
<comment type="subcellular location">
    <subcellularLocation>
        <location evidence="2">Cytoplasm</location>
    </subcellularLocation>
    <subcellularLocation>
        <location evidence="1">Nucleus</location>
    </subcellularLocation>
</comment>
<keyword evidence="3" id="KW-0963">Cytoplasm</keyword>
<reference evidence="6" key="1">
    <citation type="submission" date="2025-08" db="UniProtKB">
        <authorList>
            <consortium name="RefSeq"/>
        </authorList>
    </citation>
    <scope>IDENTIFICATION</scope>
</reference>
<evidence type="ECO:0000256" key="3">
    <source>
        <dbReference type="ARBA" id="ARBA00022490"/>
    </source>
</evidence>
<dbReference type="InterPro" id="IPR044159">
    <property type="entry name" value="IQM"/>
</dbReference>
<dbReference type="RefSeq" id="XP_021823291.1">
    <property type="nucleotide sequence ID" value="XM_021967599.1"/>
</dbReference>
<accession>A0A6P5T829</accession>
<dbReference type="PANTHER" id="PTHR31250">
    <property type="entry name" value="IQ DOMAIN-CONTAINING PROTEIN IQM3"/>
    <property type="match status" value="1"/>
</dbReference>
<proteinExistence type="predicted"/>
<evidence type="ECO:0000256" key="4">
    <source>
        <dbReference type="ARBA" id="ARBA00023242"/>
    </source>
</evidence>
<organism evidence="5 6">
    <name type="scientific">Prunus avium</name>
    <name type="common">Cherry</name>
    <name type="synonym">Cerasus avium</name>
    <dbReference type="NCBI Taxonomy" id="42229"/>
    <lineage>
        <taxon>Eukaryota</taxon>
        <taxon>Viridiplantae</taxon>
        <taxon>Streptophyta</taxon>
        <taxon>Embryophyta</taxon>
        <taxon>Tracheophyta</taxon>
        <taxon>Spermatophyta</taxon>
        <taxon>Magnoliopsida</taxon>
        <taxon>eudicotyledons</taxon>
        <taxon>Gunneridae</taxon>
        <taxon>Pentapetalae</taxon>
        <taxon>rosids</taxon>
        <taxon>fabids</taxon>
        <taxon>Rosales</taxon>
        <taxon>Rosaceae</taxon>
        <taxon>Amygdaloideae</taxon>
        <taxon>Amygdaleae</taxon>
        <taxon>Prunus</taxon>
    </lineage>
</organism>
<evidence type="ECO:0000313" key="6">
    <source>
        <dbReference type="RefSeq" id="XP_021823291.1"/>
    </source>
</evidence>
<keyword evidence="4" id="KW-0539">Nucleus</keyword>
<dbReference type="GO" id="GO:0005737">
    <property type="term" value="C:cytoplasm"/>
    <property type="evidence" value="ECO:0007669"/>
    <property type="project" value="UniProtKB-SubCell"/>
</dbReference>
<name>A0A6P5T829_PRUAV</name>
<dbReference type="GeneID" id="110764598"/>
<protein>
    <submittedName>
        <fullName evidence="6">IQ domain-containing protein IQM2-like</fullName>
    </submittedName>
</protein>
<gene>
    <name evidence="6" type="primary">LOC110764598</name>
</gene>
<evidence type="ECO:0000313" key="5">
    <source>
        <dbReference type="Proteomes" id="UP000515124"/>
    </source>
</evidence>
<evidence type="ECO:0000256" key="1">
    <source>
        <dbReference type="ARBA" id="ARBA00004123"/>
    </source>
</evidence>
<sequence length="352" mass="39160">MTINLNSTELKLEASGTNEPAVSELDAAATTIQKFCRSYSTRRGLADCAVVADELWWLDFAALSRSARARTRLLPGFSKDQKAQKLALQYWLEAKEREGYEVTVENGKHVHRQSGMLVDTVKGSKWMFVLSTSRALHVGQKRKGAFHDSSFLSGGAAVTTGRLVAHNVAIWPYSDYFYLATEDNFKEFISFLQEHHVDLTHVEMFATDDENASIQIPDKLCLEPEMNKSVESNGEAPINDLFKCLSCKWATGVGPRIGWVGEYPSELRLRALEQVRLSARPQPKPTVRVSPRLSPKATSVEWAFLLTGLCLEILSFAFDQASSPSKPQYALFGIDIGYCSCTHLHLGAHLQG</sequence>
<dbReference type="PANTHER" id="PTHR31250:SF27">
    <property type="entry name" value="IQ DOMAIN-CONTAINING PROTEIN IQM5"/>
    <property type="match status" value="1"/>
</dbReference>
<keyword evidence="5" id="KW-1185">Reference proteome</keyword>